<evidence type="ECO:0000313" key="2">
    <source>
        <dbReference type="EMBL" id="KAJ8339025.1"/>
    </source>
</evidence>
<sequence length="90" mass="9901">MRREAFTAWVFALLERVAQAGAQSIRLQSIRVTYEETRSLLAILALTDKTDGESRPAESRLPGSAPPIRSLTARHLAASSGLQHSAIGWW</sequence>
<dbReference type="AlphaFoldDB" id="A0A9Q1EHU2"/>
<dbReference type="EMBL" id="JAINUF010000017">
    <property type="protein sequence ID" value="KAJ8339025.1"/>
    <property type="molecule type" value="Genomic_DNA"/>
</dbReference>
<keyword evidence="3" id="KW-1185">Reference proteome</keyword>
<keyword evidence="1" id="KW-0732">Signal</keyword>
<proteinExistence type="predicted"/>
<evidence type="ECO:0000313" key="3">
    <source>
        <dbReference type="Proteomes" id="UP001152622"/>
    </source>
</evidence>
<reference evidence="2" key="1">
    <citation type="journal article" date="2023" name="Science">
        <title>Genome structures resolve the early diversification of teleost fishes.</title>
        <authorList>
            <person name="Parey E."/>
            <person name="Louis A."/>
            <person name="Montfort J."/>
            <person name="Bouchez O."/>
            <person name="Roques C."/>
            <person name="Iampietro C."/>
            <person name="Lluch J."/>
            <person name="Castinel A."/>
            <person name="Donnadieu C."/>
            <person name="Desvignes T."/>
            <person name="Floi Bucao C."/>
            <person name="Jouanno E."/>
            <person name="Wen M."/>
            <person name="Mejri S."/>
            <person name="Dirks R."/>
            <person name="Jansen H."/>
            <person name="Henkel C."/>
            <person name="Chen W.J."/>
            <person name="Zahm M."/>
            <person name="Cabau C."/>
            <person name="Klopp C."/>
            <person name="Thompson A.W."/>
            <person name="Robinson-Rechavi M."/>
            <person name="Braasch I."/>
            <person name="Lecointre G."/>
            <person name="Bobe J."/>
            <person name="Postlethwait J.H."/>
            <person name="Berthelot C."/>
            <person name="Roest Crollius H."/>
            <person name="Guiguen Y."/>
        </authorList>
    </citation>
    <scope>NUCLEOTIDE SEQUENCE</scope>
    <source>
        <strain evidence="2">WJC10195</strain>
    </source>
</reference>
<feature type="signal peptide" evidence="1">
    <location>
        <begin position="1"/>
        <end position="22"/>
    </location>
</feature>
<gene>
    <name evidence="2" type="ORF">SKAU_G00358110</name>
</gene>
<dbReference type="Proteomes" id="UP001152622">
    <property type="component" value="Chromosome 17"/>
</dbReference>
<protein>
    <submittedName>
        <fullName evidence="2">Uncharacterized protein</fullName>
    </submittedName>
</protein>
<feature type="chain" id="PRO_5040388008" evidence="1">
    <location>
        <begin position="23"/>
        <end position="90"/>
    </location>
</feature>
<accession>A0A9Q1EHU2</accession>
<evidence type="ECO:0000256" key="1">
    <source>
        <dbReference type="SAM" id="SignalP"/>
    </source>
</evidence>
<comment type="caution">
    <text evidence="2">The sequence shown here is derived from an EMBL/GenBank/DDBJ whole genome shotgun (WGS) entry which is preliminary data.</text>
</comment>
<organism evidence="2 3">
    <name type="scientific">Synaphobranchus kaupii</name>
    <name type="common">Kaup's arrowtooth eel</name>
    <dbReference type="NCBI Taxonomy" id="118154"/>
    <lineage>
        <taxon>Eukaryota</taxon>
        <taxon>Metazoa</taxon>
        <taxon>Chordata</taxon>
        <taxon>Craniata</taxon>
        <taxon>Vertebrata</taxon>
        <taxon>Euteleostomi</taxon>
        <taxon>Actinopterygii</taxon>
        <taxon>Neopterygii</taxon>
        <taxon>Teleostei</taxon>
        <taxon>Anguilliformes</taxon>
        <taxon>Synaphobranchidae</taxon>
        <taxon>Synaphobranchus</taxon>
    </lineage>
</organism>
<name>A0A9Q1EHU2_SYNKA</name>